<organism evidence="2">
    <name type="scientific">Oikopleura dioica</name>
    <name type="common">Tunicate</name>
    <dbReference type="NCBI Taxonomy" id="34765"/>
    <lineage>
        <taxon>Eukaryota</taxon>
        <taxon>Metazoa</taxon>
        <taxon>Chordata</taxon>
        <taxon>Tunicata</taxon>
        <taxon>Appendicularia</taxon>
        <taxon>Copelata</taxon>
        <taxon>Oikopleuridae</taxon>
        <taxon>Oikopleura</taxon>
    </lineage>
</organism>
<accession>E4XZT0</accession>
<evidence type="ECO:0000313" key="2">
    <source>
        <dbReference type="EMBL" id="CBY15142.1"/>
    </source>
</evidence>
<proteinExistence type="predicted"/>
<feature type="region of interest" description="Disordered" evidence="1">
    <location>
        <begin position="1"/>
        <end position="181"/>
    </location>
</feature>
<dbReference type="InParanoid" id="E4XZT0"/>
<dbReference type="EMBL" id="FN653431">
    <property type="protein sequence ID" value="CBY15142.1"/>
    <property type="molecule type" value="Genomic_DNA"/>
</dbReference>
<keyword evidence="3" id="KW-1185">Reference proteome</keyword>
<dbReference type="Proteomes" id="UP000001307">
    <property type="component" value="Unassembled WGS sequence"/>
</dbReference>
<feature type="compositionally biased region" description="Basic and acidic residues" evidence="1">
    <location>
        <begin position="168"/>
        <end position="181"/>
    </location>
</feature>
<name>E4XZT0_OIKDI</name>
<feature type="compositionally biased region" description="Polar residues" evidence="1">
    <location>
        <begin position="32"/>
        <end position="42"/>
    </location>
</feature>
<gene>
    <name evidence="2" type="ORF">GSOID_T00012035001</name>
</gene>
<protein>
    <submittedName>
        <fullName evidence="2">Uncharacterized protein</fullName>
    </submittedName>
</protein>
<reference evidence="2" key="1">
    <citation type="journal article" date="2010" name="Science">
        <title>Plasticity of animal genome architecture unmasked by rapid evolution of a pelagic tunicate.</title>
        <authorList>
            <person name="Denoeud F."/>
            <person name="Henriet S."/>
            <person name="Mungpakdee S."/>
            <person name="Aury J.M."/>
            <person name="Da Silva C."/>
            <person name="Brinkmann H."/>
            <person name="Mikhaleva J."/>
            <person name="Olsen L.C."/>
            <person name="Jubin C."/>
            <person name="Canestro C."/>
            <person name="Bouquet J.M."/>
            <person name="Danks G."/>
            <person name="Poulain J."/>
            <person name="Campsteijn C."/>
            <person name="Adamski M."/>
            <person name="Cross I."/>
            <person name="Yadetie F."/>
            <person name="Muffato M."/>
            <person name="Louis A."/>
            <person name="Butcher S."/>
            <person name="Tsagkogeorga G."/>
            <person name="Konrad A."/>
            <person name="Singh S."/>
            <person name="Jensen M.F."/>
            <person name="Cong E.H."/>
            <person name="Eikeseth-Otteraa H."/>
            <person name="Noel B."/>
            <person name="Anthouard V."/>
            <person name="Porcel B.M."/>
            <person name="Kachouri-Lafond R."/>
            <person name="Nishino A."/>
            <person name="Ugolini M."/>
            <person name="Chourrout P."/>
            <person name="Nishida H."/>
            <person name="Aasland R."/>
            <person name="Huzurbazar S."/>
            <person name="Westhof E."/>
            <person name="Delsuc F."/>
            <person name="Lehrach H."/>
            <person name="Reinhardt R."/>
            <person name="Weissenbach J."/>
            <person name="Roy S.W."/>
            <person name="Artiguenave F."/>
            <person name="Postlethwait J.H."/>
            <person name="Manak J.R."/>
            <person name="Thompson E.M."/>
            <person name="Jaillon O."/>
            <person name="Du Pasquier L."/>
            <person name="Boudinot P."/>
            <person name="Liberles D.A."/>
            <person name="Volff J.N."/>
            <person name="Philippe H."/>
            <person name="Lenhard B."/>
            <person name="Roest Crollius H."/>
            <person name="Wincker P."/>
            <person name="Chourrout D."/>
        </authorList>
    </citation>
    <scope>NUCLEOTIDE SEQUENCE [LARGE SCALE GENOMIC DNA]</scope>
</reference>
<evidence type="ECO:0000256" key="1">
    <source>
        <dbReference type="SAM" id="MobiDB-lite"/>
    </source>
</evidence>
<dbReference type="AlphaFoldDB" id="E4XZT0"/>
<evidence type="ECO:0000313" key="3">
    <source>
        <dbReference type="Proteomes" id="UP000001307"/>
    </source>
</evidence>
<sequence>MQQYTWPKGSYQFGNPTAAPPVPGKSDAQPAMVTNTHDTPLQRQGEVKHAETDFYTPAAFAPKEQRGQDIPLPEESSSDMPLDSVRPLPTHEEIDLPQPDFPADHDQRMETSTTEIAAGGGNIDNPSDDQFLADAAPPLPDFAVINEEDDANNDTAPSTYNDEDLLEERESVDSKNSDGSQ</sequence>